<evidence type="ECO:0000256" key="1">
    <source>
        <dbReference type="SAM" id="MobiDB-lite"/>
    </source>
</evidence>
<gene>
    <name evidence="2" type="ORF">GCM10017559_37750</name>
</gene>
<evidence type="ECO:0000313" key="2">
    <source>
        <dbReference type="EMBL" id="GAA3011482.1"/>
    </source>
</evidence>
<comment type="caution">
    <text evidence="2">The sequence shown here is derived from an EMBL/GenBank/DDBJ whole genome shotgun (WGS) entry which is preliminary data.</text>
</comment>
<feature type="region of interest" description="Disordered" evidence="1">
    <location>
        <begin position="21"/>
        <end position="64"/>
    </location>
</feature>
<keyword evidence="3" id="KW-1185">Reference proteome</keyword>
<organism evidence="2 3">
    <name type="scientific">Streptosporangium longisporum</name>
    <dbReference type="NCBI Taxonomy" id="46187"/>
    <lineage>
        <taxon>Bacteria</taxon>
        <taxon>Bacillati</taxon>
        <taxon>Actinomycetota</taxon>
        <taxon>Actinomycetes</taxon>
        <taxon>Streptosporangiales</taxon>
        <taxon>Streptosporangiaceae</taxon>
        <taxon>Streptosporangium</taxon>
    </lineage>
</organism>
<accession>A0ABN3Y072</accession>
<reference evidence="3" key="1">
    <citation type="journal article" date="2019" name="Int. J. Syst. Evol. Microbiol.">
        <title>The Global Catalogue of Microorganisms (GCM) 10K type strain sequencing project: providing services to taxonomists for standard genome sequencing and annotation.</title>
        <authorList>
            <consortium name="The Broad Institute Genomics Platform"/>
            <consortium name="The Broad Institute Genome Sequencing Center for Infectious Disease"/>
            <person name="Wu L."/>
            <person name="Ma J."/>
        </authorList>
    </citation>
    <scope>NUCLEOTIDE SEQUENCE [LARGE SCALE GENOMIC DNA]</scope>
    <source>
        <strain evidence="3">JCM 3106</strain>
    </source>
</reference>
<evidence type="ECO:0000313" key="3">
    <source>
        <dbReference type="Proteomes" id="UP001499930"/>
    </source>
</evidence>
<sequence>MVATAVTHRAVTARVAIGVRPGAPARDRGKARDKGRDRAAAGVAAGAADRPGRSATRRATPPTT</sequence>
<proteinExistence type="predicted"/>
<feature type="compositionally biased region" description="Basic and acidic residues" evidence="1">
    <location>
        <begin position="25"/>
        <end position="39"/>
    </location>
</feature>
<dbReference type="Proteomes" id="UP001499930">
    <property type="component" value="Unassembled WGS sequence"/>
</dbReference>
<name>A0ABN3Y072_9ACTN</name>
<protein>
    <submittedName>
        <fullName evidence="2">Uncharacterized protein</fullName>
    </submittedName>
</protein>
<dbReference type="EMBL" id="BAAAWD010000009">
    <property type="protein sequence ID" value="GAA3011482.1"/>
    <property type="molecule type" value="Genomic_DNA"/>
</dbReference>
<feature type="compositionally biased region" description="Low complexity" evidence="1">
    <location>
        <begin position="40"/>
        <end position="49"/>
    </location>
</feature>